<keyword evidence="2" id="KW-1133">Transmembrane helix</keyword>
<accession>A0ABV9YVV7</accession>
<keyword evidence="4" id="KW-1185">Reference proteome</keyword>
<evidence type="ECO:0008006" key="5">
    <source>
        <dbReference type="Google" id="ProtNLM"/>
    </source>
</evidence>
<dbReference type="Proteomes" id="UP001595947">
    <property type="component" value="Unassembled WGS sequence"/>
</dbReference>
<feature type="region of interest" description="Disordered" evidence="1">
    <location>
        <begin position="136"/>
        <end position="159"/>
    </location>
</feature>
<name>A0ABV9YVV7_9PSEU</name>
<evidence type="ECO:0000256" key="1">
    <source>
        <dbReference type="SAM" id="MobiDB-lite"/>
    </source>
</evidence>
<evidence type="ECO:0000256" key="2">
    <source>
        <dbReference type="SAM" id="Phobius"/>
    </source>
</evidence>
<evidence type="ECO:0000313" key="4">
    <source>
        <dbReference type="Proteomes" id="UP001595947"/>
    </source>
</evidence>
<feature type="transmembrane region" description="Helical" evidence="2">
    <location>
        <begin position="116"/>
        <end position="135"/>
    </location>
</feature>
<feature type="transmembrane region" description="Helical" evidence="2">
    <location>
        <begin position="79"/>
        <end position="96"/>
    </location>
</feature>
<keyword evidence="2" id="KW-0472">Membrane</keyword>
<keyword evidence="2" id="KW-0812">Transmembrane</keyword>
<sequence>MRAVVRACLAVPAVTQLLVGTWALLAPASFFADFPGGGRAWVASLPPYNEHLVRDVGALGLALGVVLVAALVRPTRGTVTLAAGAFLVHTVPHLVFHQHHLEGMGAPDAVAQQGGFVAQVLLTVLAVVVTHRRAYPTERGPGQDRRSGRSQDDAVAARP</sequence>
<feature type="transmembrane region" description="Helical" evidence="2">
    <location>
        <begin position="56"/>
        <end position="72"/>
    </location>
</feature>
<gene>
    <name evidence="3" type="ORF">ACFPBZ_21110</name>
</gene>
<comment type="caution">
    <text evidence="3">The sequence shown here is derived from an EMBL/GenBank/DDBJ whole genome shotgun (WGS) entry which is preliminary data.</text>
</comment>
<reference evidence="4" key="1">
    <citation type="journal article" date="2019" name="Int. J. Syst. Evol. Microbiol.">
        <title>The Global Catalogue of Microorganisms (GCM) 10K type strain sequencing project: providing services to taxonomists for standard genome sequencing and annotation.</title>
        <authorList>
            <consortium name="The Broad Institute Genomics Platform"/>
            <consortium name="The Broad Institute Genome Sequencing Center for Infectious Disease"/>
            <person name="Wu L."/>
            <person name="Ma J."/>
        </authorList>
    </citation>
    <scope>NUCLEOTIDE SEQUENCE [LARGE SCALE GENOMIC DNA]</scope>
    <source>
        <strain evidence="4">CGMCC 4.7093</strain>
    </source>
</reference>
<dbReference type="RefSeq" id="WP_378038076.1">
    <property type="nucleotide sequence ID" value="NZ_JBHSIV010000026.1"/>
</dbReference>
<protein>
    <recommendedName>
        <fullName evidence="5">DUF4149 domain-containing protein</fullName>
    </recommendedName>
</protein>
<organism evidence="3 4">
    <name type="scientific">Actinomycetospora atypica</name>
    <dbReference type="NCBI Taxonomy" id="1290095"/>
    <lineage>
        <taxon>Bacteria</taxon>
        <taxon>Bacillati</taxon>
        <taxon>Actinomycetota</taxon>
        <taxon>Actinomycetes</taxon>
        <taxon>Pseudonocardiales</taxon>
        <taxon>Pseudonocardiaceae</taxon>
        <taxon>Actinomycetospora</taxon>
    </lineage>
</organism>
<feature type="compositionally biased region" description="Basic and acidic residues" evidence="1">
    <location>
        <begin position="141"/>
        <end position="152"/>
    </location>
</feature>
<dbReference type="EMBL" id="JBHSIV010000026">
    <property type="protein sequence ID" value="MFC5064736.1"/>
    <property type="molecule type" value="Genomic_DNA"/>
</dbReference>
<evidence type="ECO:0000313" key="3">
    <source>
        <dbReference type="EMBL" id="MFC5064736.1"/>
    </source>
</evidence>
<proteinExistence type="predicted"/>